<accession>A0ABW4FJ61</accession>
<keyword evidence="3" id="KW-1185">Reference proteome</keyword>
<gene>
    <name evidence="2" type="ORF">ACFSCY_13765</name>
</gene>
<evidence type="ECO:0000256" key="1">
    <source>
        <dbReference type="SAM" id="MobiDB-lite"/>
    </source>
</evidence>
<dbReference type="RefSeq" id="WP_343987844.1">
    <property type="nucleotide sequence ID" value="NZ_BAAAJG010000029.1"/>
</dbReference>
<reference evidence="3" key="1">
    <citation type="journal article" date="2019" name="Int. J. Syst. Evol. Microbiol.">
        <title>The Global Catalogue of Microorganisms (GCM) 10K type strain sequencing project: providing services to taxonomists for standard genome sequencing and annotation.</title>
        <authorList>
            <consortium name="The Broad Institute Genomics Platform"/>
            <consortium name="The Broad Institute Genome Sequencing Center for Infectious Disease"/>
            <person name="Wu L."/>
            <person name="Ma J."/>
        </authorList>
    </citation>
    <scope>NUCLEOTIDE SEQUENCE [LARGE SCALE GENOMIC DNA]</scope>
    <source>
        <strain evidence="3">JCM 12165</strain>
    </source>
</reference>
<dbReference type="EMBL" id="JBHUCP010000008">
    <property type="protein sequence ID" value="MFD1530511.1"/>
    <property type="molecule type" value="Genomic_DNA"/>
</dbReference>
<proteinExistence type="predicted"/>
<evidence type="ECO:0000313" key="2">
    <source>
        <dbReference type="EMBL" id="MFD1530511.1"/>
    </source>
</evidence>
<sequence>MPAAELEPMMGRVIEPEPGRRVDGRVAILQFGVDHALDFRTRSTVYKTVDPDTVTGRPLGWVIPCTPEQNERWTEAAVACVVELDRAALALHEARRRAAQPPPRKRALAEEMQRDWADAQSRYRSRFQAATDAYSPVIREVGDAIRRQLDVDLRRLHAQRQAEKVEEQRIQAVVEQRLGELADELRWGIKVSHSPGRTLHVVCVGVAPRAVPEDAAPLVEDVDVRTLRESLVERGWADVVFDDSIQEHIRAHFADLPGLSRHTGLWDFWWKLFTEDYKTGRVPTGSSRQTYGSSHTSYTGFHF</sequence>
<name>A0ABW4FJ61_9PSEU</name>
<dbReference type="Proteomes" id="UP001597145">
    <property type="component" value="Unassembled WGS sequence"/>
</dbReference>
<protein>
    <submittedName>
        <fullName evidence="2">Uncharacterized protein</fullName>
    </submittedName>
</protein>
<comment type="caution">
    <text evidence="2">The sequence shown here is derived from an EMBL/GenBank/DDBJ whole genome shotgun (WGS) entry which is preliminary data.</text>
</comment>
<organism evidence="2 3">
    <name type="scientific">Pseudonocardia aurantiaca</name>
    <dbReference type="NCBI Taxonomy" id="75290"/>
    <lineage>
        <taxon>Bacteria</taxon>
        <taxon>Bacillati</taxon>
        <taxon>Actinomycetota</taxon>
        <taxon>Actinomycetes</taxon>
        <taxon>Pseudonocardiales</taxon>
        <taxon>Pseudonocardiaceae</taxon>
        <taxon>Pseudonocardia</taxon>
    </lineage>
</organism>
<feature type="region of interest" description="Disordered" evidence="1">
    <location>
        <begin position="284"/>
        <end position="303"/>
    </location>
</feature>
<evidence type="ECO:0000313" key="3">
    <source>
        <dbReference type="Proteomes" id="UP001597145"/>
    </source>
</evidence>